<keyword evidence="1" id="KW-0732">Signal</keyword>
<proteinExistence type="predicted"/>
<name>A0A6G9D358_RHOER</name>
<evidence type="ECO:0000313" key="3">
    <source>
        <dbReference type="Proteomes" id="UP000502345"/>
    </source>
</evidence>
<feature type="chain" id="PRO_5026242655" evidence="1">
    <location>
        <begin position="28"/>
        <end position="143"/>
    </location>
</feature>
<evidence type="ECO:0000256" key="1">
    <source>
        <dbReference type="SAM" id="SignalP"/>
    </source>
</evidence>
<feature type="signal peptide" evidence="1">
    <location>
        <begin position="1"/>
        <end position="27"/>
    </location>
</feature>
<organism evidence="2 3">
    <name type="scientific">Rhodococcus erythropolis</name>
    <name type="common">Arthrobacter picolinophilus</name>
    <dbReference type="NCBI Taxonomy" id="1833"/>
    <lineage>
        <taxon>Bacteria</taxon>
        <taxon>Bacillati</taxon>
        <taxon>Actinomycetota</taxon>
        <taxon>Actinomycetes</taxon>
        <taxon>Mycobacteriales</taxon>
        <taxon>Nocardiaceae</taxon>
        <taxon>Rhodococcus</taxon>
        <taxon>Rhodococcus erythropolis group</taxon>
    </lineage>
</organism>
<dbReference type="Proteomes" id="UP000502345">
    <property type="component" value="Chromosome"/>
</dbReference>
<accession>A0A6G9D358</accession>
<dbReference type="RefSeq" id="WP_166502876.1">
    <property type="nucleotide sequence ID" value="NZ_CP050124.1"/>
</dbReference>
<dbReference type="AlphaFoldDB" id="A0A6G9D358"/>
<reference evidence="2 3" key="1">
    <citation type="submission" date="2020-03" db="EMBL/GenBank/DDBJ databases">
        <title>Screen low temperature-resistant strains for efficient degradation of petroleum hydrocarbons under the low temperature.</title>
        <authorList>
            <person name="Wang Y."/>
            <person name="Chen J."/>
        </authorList>
    </citation>
    <scope>NUCLEOTIDE SEQUENCE [LARGE SCALE GENOMIC DNA]</scope>
    <source>
        <strain evidence="2 3">KB1</strain>
    </source>
</reference>
<protein>
    <submittedName>
        <fullName evidence="2">Uncharacterized protein</fullName>
    </submittedName>
</protein>
<sequence>MTKFRMAALAALALTAGTLLSPALASAAPASTSGDLIAPVQFTVSPGRGFGFTVIDFKCHDYNGGKYPYLVFDSPAGIFQPITYFTGDGTPIGHYFGDFKPNGTLAADGTWRGVTATLSRRHETVTFYCARTKAAAKQGNLPD</sequence>
<gene>
    <name evidence="2" type="ORF">G9444_6424</name>
</gene>
<dbReference type="EMBL" id="CP050124">
    <property type="protein sequence ID" value="QIP43667.1"/>
    <property type="molecule type" value="Genomic_DNA"/>
</dbReference>
<evidence type="ECO:0000313" key="2">
    <source>
        <dbReference type="EMBL" id="QIP43667.1"/>
    </source>
</evidence>